<dbReference type="GO" id="GO:0005524">
    <property type="term" value="F:ATP binding"/>
    <property type="evidence" value="ECO:0007669"/>
    <property type="project" value="UniProtKB-KW"/>
</dbReference>
<dbReference type="CDD" id="cd03221">
    <property type="entry name" value="ABCF_EF-3"/>
    <property type="match status" value="2"/>
</dbReference>
<dbReference type="InterPro" id="IPR003439">
    <property type="entry name" value="ABC_transporter-like_ATP-bd"/>
</dbReference>
<dbReference type="EMBL" id="PVNK01000190">
    <property type="protein sequence ID" value="PRP93168.1"/>
    <property type="molecule type" value="Genomic_DNA"/>
</dbReference>
<organism evidence="7 8">
    <name type="scientific">Enhygromyxa salina</name>
    <dbReference type="NCBI Taxonomy" id="215803"/>
    <lineage>
        <taxon>Bacteria</taxon>
        <taxon>Pseudomonadati</taxon>
        <taxon>Myxococcota</taxon>
        <taxon>Polyangia</taxon>
        <taxon>Nannocystales</taxon>
        <taxon>Nannocystaceae</taxon>
        <taxon>Enhygromyxa</taxon>
    </lineage>
</organism>
<evidence type="ECO:0000256" key="1">
    <source>
        <dbReference type="ARBA" id="ARBA00022737"/>
    </source>
</evidence>
<evidence type="ECO:0000259" key="6">
    <source>
        <dbReference type="PROSITE" id="PS50893"/>
    </source>
</evidence>
<dbReference type="Pfam" id="PF12848">
    <property type="entry name" value="ABC_tran_Xtn"/>
    <property type="match status" value="1"/>
</dbReference>
<keyword evidence="2" id="KW-0547">Nucleotide-binding</keyword>
<dbReference type="PANTHER" id="PTHR42855">
    <property type="entry name" value="ABC TRANSPORTER ATP-BINDING SUBUNIT"/>
    <property type="match status" value="1"/>
</dbReference>
<dbReference type="InterPro" id="IPR027417">
    <property type="entry name" value="P-loop_NTPase"/>
</dbReference>
<feature type="domain" description="ABC transporter" evidence="6">
    <location>
        <begin position="2"/>
        <end position="258"/>
    </location>
</feature>
<dbReference type="PANTHER" id="PTHR42855:SF2">
    <property type="entry name" value="DRUG RESISTANCE ABC TRANSPORTER,ATP-BINDING PROTEIN"/>
    <property type="match status" value="1"/>
</dbReference>
<keyword evidence="3 7" id="KW-0067">ATP-binding</keyword>
<dbReference type="FunFam" id="3.40.50.300:FF:000070">
    <property type="entry name" value="Putative ABC transporter ATP-binding component"/>
    <property type="match status" value="1"/>
</dbReference>
<dbReference type="PROSITE" id="PS00211">
    <property type="entry name" value="ABC_TRANSPORTER_1"/>
    <property type="match status" value="2"/>
</dbReference>
<reference evidence="7 8" key="1">
    <citation type="submission" date="2018-03" db="EMBL/GenBank/DDBJ databases">
        <title>Draft Genome Sequences of the Obligatory Marine Myxobacteria Enhygromyxa salina SWB005.</title>
        <authorList>
            <person name="Poehlein A."/>
            <person name="Moghaddam J.A."/>
            <person name="Harms H."/>
            <person name="Alanjari M."/>
            <person name="Koenig G.M."/>
            <person name="Daniel R."/>
            <person name="Schaeberle T.F."/>
        </authorList>
    </citation>
    <scope>NUCLEOTIDE SEQUENCE [LARGE SCALE GENOMIC DNA]</scope>
    <source>
        <strain evidence="7 8">SWB005</strain>
    </source>
</reference>
<dbReference type="Gene3D" id="3.40.50.300">
    <property type="entry name" value="P-loop containing nucleotide triphosphate hydrolases"/>
    <property type="match status" value="2"/>
</dbReference>
<dbReference type="RefSeq" id="WP_106393712.1">
    <property type="nucleotide sequence ID" value="NZ_PVNK01000190.1"/>
</dbReference>
<dbReference type="InterPro" id="IPR017871">
    <property type="entry name" value="ABC_transporter-like_CS"/>
</dbReference>
<dbReference type="SUPFAM" id="SSF52540">
    <property type="entry name" value="P-loop containing nucleoside triphosphate hydrolases"/>
    <property type="match status" value="2"/>
</dbReference>
<dbReference type="SMART" id="SM00382">
    <property type="entry name" value="AAA"/>
    <property type="match status" value="2"/>
</dbReference>
<accession>A0A2S9XJW1</accession>
<comment type="caution">
    <text evidence="7">The sequence shown here is derived from an EMBL/GenBank/DDBJ whole genome shotgun (WGS) entry which is preliminary data.</text>
</comment>
<keyword evidence="8" id="KW-1185">Reference proteome</keyword>
<dbReference type="OrthoDB" id="9808609at2"/>
<dbReference type="Proteomes" id="UP000237968">
    <property type="component" value="Unassembled WGS sequence"/>
</dbReference>
<proteinExistence type="inferred from homology"/>
<sequence length="539" mass="58935">MITLDNISKRYGSQLLYVDASMSVFRGEKIGLVGPNGAGKSTIFRLIVGEDEPDEGAVSVERGLTIGYFDQDVGELSGCSVLRATMAGAGEVSALATELAALEQAMADPARGDELEALVERYGEVQPRYDALGGYELEPRAHAILAGLGFEADRVAADVGELSGGWKMRVALARILLMGPDVLLLDEPTNHLDIESILWLEGFLREFSGAVVMTSHDRELLNRLVTKIVEIDGGELTTYTGDFDFYEQQRELAAAQHEAQYARQEAALAKERAFIARFAARASHAAQVQSRVKKLDKIEKLDPPRRRKIVDFEFPKPPRSGNDVVRFEGVDKRYGAKVIYEGFSLTVRRLERWAIMGINGAGKSTLLKLIAGRTQADAGSVTIGASVTLGYYAQHAMELLDPTQTVLEALQVEHPRASQGSLRNLLGAFGFSGDDVDKPCRVLSGGEKARVALAKMLYVPPNFLVLDEPSNHLDLDTKQMLVRALKDFEGTMVFVSHDRAFLAQLSNRVLEIGPEGARSYGGGYLEYVAQTRREAPGAR</sequence>
<dbReference type="Pfam" id="PF00005">
    <property type="entry name" value="ABC_tran"/>
    <property type="match status" value="2"/>
</dbReference>
<dbReference type="InterPro" id="IPR003593">
    <property type="entry name" value="AAA+_ATPase"/>
</dbReference>
<evidence type="ECO:0000256" key="3">
    <source>
        <dbReference type="ARBA" id="ARBA00022840"/>
    </source>
</evidence>
<evidence type="ECO:0000256" key="2">
    <source>
        <dbReference type="ARBA" id="ARBA00022741"/>
    </source>
</evidence>
<evidence type="ECO:0000313" key="7">
    <source>
        <dbReference type="EMBL" id="PRP93168.1"/>
    </source>
</evidence>
<evidence type="ECO:0000313" key="8">
    <source>
        <dbReference type="Proteomes" id="UP000237968"/>
    </source>
</evidence>
<dbReference type="PROSITE" id="PS50893">
    <property type="entry name" value="ABC_TRANSPORTER_2"/>
    <property type="match status" value="2"/>
</dbReference>
<dbReference type="InterPro" id="IPR032781">
    <property type="entry name" value="ABC_tran_Xtn"/>
</dbReference>
<dbReference type="FunFam" id="3.40.50.300:FF:000011">
    <property type="entry name" value="Putative ABC transporter ATP-binding component"/>
    <property type="match status" value="1"/>
</dbReference>
<feature type="domain" description="ABC transporter" evidence="6">
    <location>
        <begin position="325"/>
        <end position="539"/>
    </location>
</feature>
<comment type="similarity">
    <text evidence="4">Belongs to the ABC transporter superfamily. ABCF family. YbiT subfamily.</text>
</comment>
<gene>
    <name evidence="7" type="primary">yheS_2</name>
    <name evidence="7" type="ORF">ENSA5_44350</name>
</gene>
<dbReference type="InterPro" id="IPR051309">
    <property type="entry name" value="ABCF_ATPase"/>
</dbReference>
<evidence type="ECO:0000256" key="5">
    <source>
        <dbReference type="ARBA" id="ARBA00074044"/>
    </source>
</evidence>
<evidence type="ECO:0000256" key="4">
    <source>
        <dbReference type="ARBA" id="ARBA00061551"/>
    </source>
</evidence>
<dbReference type="GO" id="GO:0016887">
    <property type="term" value="F:ATP hydrolysis activity"/>
    <property type="evidence" value="ECO:0007669"/>
    <property type="project" value="InterPro"/>
</dbReference>
<protein>
    <recommendedName>
        <fullName evidence="5">Probable ATP-binding protein YbiT</fullName>
    </recommendedName>
</protein>
<dbReference type="AlphaFoldDB" id="A0A2S9XJW1"/>
<name>A0A2S9XJW1_9BACT</name>
<keyword evidence="1" id="KW-0677">Repeat</keyword>